<dbReference type="EMBL" id="AECV01000008">
    <property type="protein sequence ID" value="EFW30138.1"/>
    <property type="molecule type" value="Genomic_DNA"/>
</dbReference>
<name>E7N129_9FIRM</name>
<keyword evidence="3" id="KW-1185">Reference proteome</keyword>
<reference evidence="2 3" key="1">
    <citation type="submission" date="2010-08" db="EMBL/GenBank/DDBJ databases">
        <authorList>
            <person name="Weinstock G."/>
            <person name="Sodergren E."/>
            <person name="Clifton S."/>
            <person name="Fulton L."/>
            <person name="Fulton B."/>
            <person name="Courtney L."/>
            <person name="Fronick C."/>
            <person name="Harrison M."/>
            <person name="Strong C."/>
            <person name="Farmer C."/>
            <person name="Delahaunty K."/>
            <person name="Markovic C."/>
            <person name="Hall O."/>
            <person name="Minx P."/>
            <person name="Tomlinson C."/>
            <person name="Mitreva M."/>
            <person name="Hou S."/>
            <person name="Chen J."/>
            <person name="Wollam A."/>
            <person name="Pepin K.H."/>
            <person name="Johnson M."/>
            <person name="Bhonagiri V."/>
            <person name="Zhang X."/>
            <person name="Suruliraj S."/>
            <person name="Warren W."/>
            <person name="Chinwalla A."/>
            <person name="Mardis E.R."/>
            <person name="Wilson R.K."/>
        </authorList>
    </citation>
    <scope>NUCLEOTIDE SEQUENCE [LARGE SCALE GENOMIC DNA]</scope>
    <source>
        <strain evidence="2 3">F0399</strain>
    </source>
</reference>
<dbReference type="NCBIfam" id="TIGR00305">
    <property type="entry name" value="putative toxin-antitoxin system toxin component, PIN family"/>
    <property type="match status" value="1"/>
</dbReference>
<dbReference type="InterPro" id="IPR029060">
    <property type="entry name" value="PIN-like_dom_sf"/>
</dbReference>
<sequence length="135" mass="15378">MQYHAVIDTNILVSAVLKGDSVPGLIIEHTFCGTITPVLNDCILQEYHDVLRRPKFRLTDAIINDILNAICDRALWIDAPAIDIILPDPKDRVFYEVLTEARKSRDTYLITGNMKHFPTLPYIVTPREMLTLIES</sequence>
<feature type="domain" description="PIN" evidence="1">
    <location>
        <begin position="5"/>
        <end position="114"/>
    </location>
</feature>
<evidence type="ECO:0000313" key="3">
    <source>
        <dbReference type="Proteomes" id="UP000004633"/>
    </source>
</evidence>
<proteinExistence type="predicted"/>
<dbReference type="SUPFAM" id="SSF88723">
    <property type="entry name" value="PIN domain-like"/>
    <property type="match status" value="1"/>
</dbReference>
<dbReference type="PANTHER" id="PTHR34610:SF3">
    <property type="entry name" value="SSL7007 PROTEIN"/>
    <property type="match status" value="1"/>
</dbReference>
<organism evidence="2 3">
    <name type="scientific">Selenomonas artemidis F0399</name>
    <dbReference type="NCBI Taxonomy" id="749551"/>
    <lineage>
        <taxon>Bacteria</taxon>
        <taxon>Bacillati</taxon>
        <taxon>Bacillota</taxon>
        <taxon>Negativicutes</taxon>
        <taxon>Selenomonadales</taxon>
        <taxon>Selenomonadaceae</taxon>
        <taxon>Selenomonas</taxon>
    </lineage>
</organism>
<dbReference type="PANTHER" id="PTHR34610">
    <property type="entry name" value="SSL7007 PROTEIN"/>
    <property type="match status" value="1"/>
</dbReference>
<dbReference type="Pfam" id="PF13470">
    <property type="entry name" value="PIN_3"/>
    <property type="match status" value="1"/>
</dbReference>
<dbReference type="STRING" id="749551.HMPREF9555_00680"/>
<comment type="caution">
    <text evidence="2">The sequence shown here is derived from an EMBL/GenBank/DDBJ whole genome shotgun (WGS) entry which is preliminary data.</text>
</comment>
<dbReference type="Proteomes" id="UP000004633">
    <property type="component" value="Unassembled WGS sequence"/>
</dbReference>
<protein>
    <submittedName>
        <fullName evidence="2">Putative toxin-antitoxin system toxin component, PIN family</fullName>
    </submittedName>
</protein>
<accession>E7N129</accession>
<evidence type="ECO:0000313" key="2">
    <source>
        <dbReference type="EMBL" id="EFW30138.1"/>
    </source>
</evidence>
<dbReference type="HOGENOM" id="CLU_116617_6_0_9"/>
<dbReference type="AlphaFoldDB" id="E7N129"/>
<evidence type="ECO:0000259" key="1">
    <source>
        <dbReference type="Pfam" id="PF13470"/>
    </source>
</evidence>
<gene>
    <name evidence="2" type="ORF">HMPREF9555_00680</name>
</gene>
<dbReference type="InterPro" id="IPR002850">
    <property type="entry name" value="PIN_toxin-like"/>
</dbReference>
<dbReference type="RefSeq" id="WP_009349358.1">
    <property type="nucleotide sequence ID" value="NZ_GL638132.1"/>
</dbReference>
<dbReference type="InterPro" id="IPR002716">
    <property type="entry name" value="PIN_dom"/>
</dbReference>